<comment type="caution">
    <text evidence="2">The sequence shown here is derived from an EMBL/GenBank/DDBJ whole genome shotgun (WGS) entry which is preliminary data.</text>
</comment>
<dbReference type="Proteomes" id="UP001257914">
    <property type="component" value="Unassembled WGS sequence"/>
</dbReference>
<feature type="chain" id="PRO_5045921175" description="Competence protein ComEA" evidence="1">
    <location>
        <begin position="24"/>
        <end position="66"/>
    </location>
</feature>
<evidence type="ECO:0000313" key="3">
    <source>
        <dbReference type="Proteomes" id="UP001257914"/>
    </source>
</evidence>
<sequence>MNKMAFIVTIFTLLSLFPNSALAITPLQVNLKSDAVVVETKLNINNADVEQLTQIKGLGKKSGSNR</sequence>
<dbReference type="RefSeq" id="WP_315947490.1">
    <property type="nucleotide sequence ID" value="NZ_JAWCUA010000010.1"/>
</dbReference>
<protein>
    <recommendedName>
        <fullName evidence="4">Competence protein ComEA</fullName>
    </recommendedName>
</protein>
<accession>A0ABU3R2K1</accession>
<dbReference type="EMBL" id="JAWCUA010000010">
    <property type="protein sequence ID" value="MDU0113904.1"/>
    <property type="molecule type" value="Genomic_DNA"/>
</dbReference>
<keyword evidence="3" id="KW-1185">Reference proteome</keyword>
<keyword evidence="1" id="KW-0732">Signal</keyword>
<evidence type="ECO:0000256" key="1">
    <source>
        <dbReference type="SAM" id="SignalP"/>
    </source>
</evidence>
<organism evidence="2 3">
    <name type="scientific">Psychrosphaera aquimarina</name>
    <dbReference type="NCBI Taxonomy" id="2044854"/>
    <lineage>
        <taxon>Bacteria</taxon>
        <taxon>Pseudomonadati</taxon>
        <taxon>Pseudomonadota</taxon>
        <taxon>Gammaproteobacteria</taxon>
        <taxon>Alteromonadales</taxon>
        <taxon>Pseudoalteromonadaceae</taxon>
        <taxon>Psychrosphaera</taxon>
    </lineage>
</organism>
<gene>
    <name evidence="2" type="ORF">RT723_13025</name>
</gene>
<feature type="signal peptide" evidence="1">
    <location>
        <begin position="1"/>
        <end position="23"/>
    </location>
</feature>
<proteinExistence type="predicted"/>
<evidence type="ECO:0000313" key="2">
    <source>
        <dbReference type="EMBL" id="MDU0113904.1"/>
    </source>
</evidence>
<evidence type="ECO:0008006" key="4">
    <source>
        <dbReference type="Google" id="ProtNLM"/>
    </source>
</evidence>
<name>A0ABU3R2K1_9GAMM</name>
<reference evidence="2 3" key="1">
    <citation type="submission" date="2023-10" db="EMBL/GenBank/DDBJ databases">
        <title>Psychrosphaera aquimaarina strain SW33 isolated from seawater.</title>
        <authorList>
            <person name="Bayburt H."/>
            <person name="Kim J.M."/>
            <person name="Choi B.J."/>
            <person name="Jeon C.O."/>
        </authorList>
    </citation>
    <scope>NUCLEOTIDE SEQUENCE [LARGE SCALE GENOMIC DNA]</scope>
    <source>
        <strain evidence="2 3">KCTC 52743</strain>
    </source>
</reference>